<feature type="compositionally biased region" description="Basic residues" evidence="1">
    <location>
        <begin position="64"/>
        <end position="78"/>
    </location>
</feature>
<dbReference type="GO" id="GO:0047929">
    <property type="term" value="F:gluconate dehydratase activity"/>
    <property type="evidence" value="ECO:0007669"/>
    <property type="project" value="UniProtKB-EC"/>
</dbReference>
<evidence type="ECO:0000256" key="1">
    <source>
        <dbReference type="SAM" id="MobiDB-lite"/>
    </source>
</evidence>
<feature type="compositionally biased region" description="Basic and acidic residues" evidence="1">
    <location>
        <begin position="314"/>
        <end position="323"/>
    </location>
</feature>
<accession>A0A6J4UZW2</accession>
<keyword evidence="2" id="KW-0456">Lyase</keyword>
<dbReference type="EMBL" id="CADCWF010000181">
    <property type="protein sequence ID" value="CAA9563303.1"/>
    <property type="molecule type" value="Genomic_DNA"/>
</dbReference>
<feature type="region of interest" description="Disordered" evidence="1">
    <location>
        <begin position="1"/>
        <end position="395"/>
    </location>
</feature>
<feature type="compositionally biased region" description="Basic and acidic residues" evidence="1">
    <location>
        <begin position="235"/>
        <end position="270"/>
    </location>
</feature>
<feature type="non-terminal residue" evidence="2">
    <location>
        <position position="395"/>
    </location>
</feature>
<evidence type="ECO:0000313" key="2">
    <source>
        <dbReference type="EMBL" id="CAA9563303.1"/>
    </source>
</evidence>
<sequence length="395" mass="43289">AVDPDRDGPPGRAPDAALRPPPHRRRAGRPRRDEVRAGRPPRLRPRLRGAPAAGPGPAPDRPPLAHRLRGRLPLRRQGRRDAGPLRPRHRPLGPPRAGRRDAPLRGARRRQPRPDARLQHLRRPGLRPLAGPGRGGRPGRRLRRPRRLHDPRRRARRRPPGRRHPGDEDLALRPVRRRDPRAADRVGRARRRAGAVPQDPAGGRPRDGDHGRGARPLVAAGGEADRPSGRGVRAVLDRGPDQAGERRLAGRTQAEHADADAGQRDADDPLRVPAGLRGAGGRPGDGRPRLVRRRQRGAQDRPDGGGPQPAGDVPRLRRADQPLRRPPPRPQRAERRLPGDGPLLHPHLLPPTGDDQHRDRGRLRPAADRTRAGDGAPAGGPEAAGRDRGFYASRV</sequence>
<reference evidence="2" key="1">
    <citation type="submission" date="2020-02" db="EMBL/GenBank/DDBJ databases">
        <authorList>
            <person name="Meier V. D."/>
        </authorList>
    </citation>
    <scope>NUCLEOTIDE SEQUENCE</scope>
    <source>
        <strain evidence="2">AVDCRST_MAG59</strain>
    </source>
</reference>
<dbReference type="AlphaFoldDB" id="A0A6J4UZW2"/>
<proteinExistence type="predicted"/>
<feature type="compositionally biased region" description="Basic residues" evidence="1">
    <location>
        <begin position="137"/>
        <end position="163"/>
    </location>
</feature>
<organism evidence="2">
    <name type="scientific">uncultured Thermomicrobiales bacterium</name>
    <dbReference type="NCBI Taxonomy" id="1645740"/>
    <lineage>
        <taxon>Bacteria</taxon>
        <taxon>Pseudomonadati</taxon>
        <taxon>Thermomicrobiota</taxon>
        <taxon>Thermomicrobia</taxon>
        <taxon>Thermomicrobiales</taxon>
        <taxon>environmental samples</taxon>
    </lineage>
</organism>
<protein>
    <submittedName>
        <fullName evidence="2">Gluconate dehydratase</fullName>
        <ecNumber evidence="2">4.2.1.39</ecNumber>
    </submittedName>
</protein>
<feature type="compositionally biased region" description="Low complexity" evidence="1">
    <location>
        <begin position="373"/>
        <end position="383"/>
    </location>
</feature>
<feature type="compositionally biased region" description="Low complexity" evidence="1">
    <location>
        <begin position="339"/>
        <end position="353"/>
    </location>
</feature>
<gene>
    <name evidence="2" type="ORF">AVDCRST_MAG59-2779</name>
</gene>
<feature type="non-terminal residue" evidence="2">
    <location>
        <position position="1"/>
    </location>
</feature>
<name>A0A6J4UZW2_9BACT</name>
<dbReference type="EC" id="4.2.1.39" evidence="2"/>